<organism evidence="3">
    <name type="scientific">freshwater metagenome</name>
    <dbReference type="NCBI Taxonomy" id="449393"/>
    <lineage>
        <taxon>unclassified sequences</taxon>
        <taxon>metagenomes</taxon>
        <taxon>ecological metagenomes</taxon>
    </lineage>
</organism>
<dbReference type="GO" id="GO:0005829">
    <property type="term" value="C:cytosol"/>
    <property type="evidence" value="ECO:0007669"/>
    <property type="project" value="TreeGrafter"/>
</dbReference>
<dbReference type="GO" id="GO:0046872">
    <property type="term" value="F:metal ion binding"/>
    <property type="evidence" value="ECO:0007669"/>
    <property type="project" value="UniProtKB-KW"/>
</dbReference>
<dbReference type="Gene3D" id="3.20.20.140">
    <property type="entry name" value="Metal-dependent hydrolases"/>
    <property type="match status" value="1"/>
</dbReference>
<dbReference type="FunFam" id="3.20.20.140:FF:000005">
    <property type="entry name" value="TatD family hydrolase"/>
    <property type="match status" value="1"/>
</dbReference>
<dbReference type="AlphaFoldDB" id="A0A6J6AZI5"/>
<dbReference type="GO" id="GO:0016788">
    <property type="term" value="F:hydrolase activity, acting on ester bonds"/>
    <property type="evidence" value="ECO:0007669"/>
    <property type="project" value="InterPro"/>
</dbReference>
<gene>
    <name evidence="3" type="ORF">UFOPK1353_00321</name>
</gene>
<evidence type="ECO:0000256" key="2">
    <source>
        <dbReference type="ARBA" id="ARBA00022801"/>
    </source>
</evidence>
<protein>
    <submittedName>
        <fullName evidence="3">Unannotated protein</fullName>
    </submittedName>
</protein>
<dbReference type="PANTHER" id="PTHR46124:SF2">
    <property type="entry name" value="D-AMINOACYL-TRNA DEACYLASE"/>
    <property type="match status" value="1"/>
</dbReference>
<keyword evidence="1" id="KW-0479">Metal-binding</keyword>
<evidence type="ECO:0000313" key="3">
    <source>
        <dbReference type="EMBL" id="CAB4531493.1"/>
    </source>
</evidence>
<dbReference type="InterPro" id="IPR032466">
    <property type="entry name" value="Metal_Hydrolase"/>
</dbReference>
<reference evidence="3" key="1">
    <citation type="submission" date="2020-05" db="EMBL/GenBank/DDBJ databases">
        <authorList>
            <person name="Chiriac C."/>
            <person name="Salcher M."/>
            <person name="Ghai R."/>
            <person name="Kavagutti S V."/>
        </authorList>
    </citation>
    <scope>NUCLEOTIDE SEQUENCE</scope>
</reference>
<dbReference type="GO" id="GO:0004536">
    <property type="term" value="F:DNA nuclease activity"/>
    <property type="evidence" value="ECO:0007669"/>
    <property type="project" value="InterPro"/>
</dbReference>
<accession>A0A6J6AZI5</accession>
<keyword evidence="2" id="KW-0378">Hydrolase</keyword>
<name>A0A6J6AZI5_9ZZZZ</name>
<dbReference type="Pfam" id="PF01026">
    <property type="entry name" value="TatD_DNase"/>
    <property type="match status" value="1"/>
</dbReference>
<dbReference type="PIRSF" id="PIRSF005902">
    <property type="entry name" value="DNase_TatD"/>
    <property type="match status" value="1"/>
</dbReference>
<dbReference type="EMBL" id="CAEZSE010000033">
    <property type="protein sequence ID" value="CAB4531493.1"/>
    <property type="molecule type" value="Genomic_DNA"/>
</dbReference>
<dbReference type="PANTHER" id="PTHR46124">
    <property type="entry name" value="D-AMINOACYL-TRNA DEACYLASE"/>
    <property type="match status" value="1"/>
</dbReference>
<dbReference type="InterPro" id="IPR015991">
    <property type="entry name" value="TatD/YcfH-like"/>
</dbReference>
<dbReference type="CDD" id="cd01310">
    <property type="entry name" value="TatD_DNAse"/>
    <property type="match status" value="1"/>
</dbReference>
<dbReference type="NCBIfam" id="TIGR00010">
    <property type="entry name" value="YchF/TatD family DNA exonuclease"/>
    <property type="match status" value="1"/>
</dbReference>
<sequence length="261" mass="28367">MTSLQDDLPEWVDTHCHVTYEDIPGGPDAALEAAREVGVKRMITIGTDVATSRAAIDLAAKHQDVWATVGLHPHDAKHGLDGLHELITQPRVVAIGECGLDYFYDHSDRAVQRESFAAQIALAHEHKLALVIHTRDAWDETFEILDSCGVPERTIFHCFTGSPIEAKKCLDRGAFLSFSGIVTFKKAEEIRDAAKICSADKMLVETDSPFLAPVPHRGVSNQPAYLVDVGACLAQVRNVSINEIANQTTSNALIAFAGLCA</sequence>
<proteinExistence type="predicted"/>
<dbReference type="InterPro" id="IPR001130">
    <property type="entry name" value="TatD-like"/>
</dbReference>
<dbReference type="SUPFAM" id="SSF51556">
    <property type="entry name" value="Metallo-dependent hydrolases"/>
    <property type="match status" value="1"/>
</dbReference>
<evidence type="ECO:0000256" key="1">
    <source>
        <dbReference type="ARBA" id="ARBA00022723"/>
    </source>
</evidence>